<evidence type="ECO:0000313" key="3">
    <source>
        <dbReference type="Proteomes" id="UP001473302"/>
    </source>
</evidence>
<gene>
    <name evidence="2" type="ORF">MFLAVUS_010429</name>
</gene>
<feature type="compositionally biased region" description="Acidic residues" evidence="1">
    <location>
        <begin position="707"/>
        <end position="726"/>
    </location>
</feature>
<feature type="compositionally biased region" description="Basic and acidic residues" evidence="1">
    <location>
        <begin position="1039"/>
        <end position="1050"/>
    </location>
</feature>
<evidence type="ECO:0008006" key="4">
    <source>
        <dbReference type="Google" id="ProtNLM"/>
    </source>
</evidence>
<feature type="compositionally biased region" description="Polar residues" evidence="1">
    <location>
        <begin position="1157"/>
        <end position="1169"/>
    </location>
</feature>
<name>A0ABP9ZCY0_9FUNG</name>
<feature type="compositionally biased region" description="Acidic residues" evidence="1">
    <location>
        <begin position="1029"/>
        <end position="1038"/>
    </location>
</feature>
<reference evidence="2 3" key="1">
    <citation type="submission" date="2024-04" db="EMBL/GenBank/DDBJ databases">
        <title>genome sequences of Mucor flavus KT1a and Helicostylum pulchrum KT1b strains isolated from the surface of a dry-aged beef.</title>
        <authorList>
            <person name="Toyotome T."/>
            <person name="Hosono M."/>
            <person name="Torimaru M."/>
            <person name="Fukuda K."/>
            <person name="Mikami N."/>
        </authorList>
    </citation>
    <scope>NUCLEOTIDE SEQUENCE [LARGE SCALE GENOMIC DNA]</scope>
    <source>
        <strain evidence="2 3">KT1a</strain>
    </source>
</reference>
<proteinExistence type="predicted"/>
<dbReference type="EMBL" id="BAABUK010000036">
    <property type="protein sequence ID" value="GAA5816894.1"/>
    <property type="molecule type" value="Genomic_DNA"/>
</dbReference>
<sequence length="1337" mass="151681">MNEFEKLTLNNQEYLYDIDTSIVYNFTHDQVEYVYTQNQTEITEVLTIKQLHAKVELNIQSVLYCRYLGLEPALVILAIDREETIHIFYYHVTSKQILQVVTKTSINNKISKASITRDPFDVVFRNKKYAETKSCYGLVIGTVTGENSLSLIHIDMNLLEANILSTESIKSEIKSELGYVTSIHILPPDKGDRRMGHSDPQILLGYSKGAVLIYRYRANIYARTANRIRAPIDLSEFTEFPDYPITCLSGVRSYNSLGMTVVFSQEKPSDNVKYEYSRSYIKIVETHGDSTRKQRKIINPTHIESTIFATKLLLSSFKTTEFDPDIQLSILLQNKDTFELEIWSISPTHIQRNLVLELDKDTCFFMLPGRKLRSDDLLGYYQRRPQKLVQTMLEYQKNLEDEQSSTKRKAENEASDTIVNKKLKNTTSLTATCHDLQEPKVDSKMDDVNHQNIPTEEESELSSQKSPNGPVLAEDSDLMDFKNIGSNISTNEEQNSGSILSEQIEQATHNIIASNLEDDQVDYSFINTIVSSVQKPSNPQVTNDVNELFKADISDTTTTTTSFKSIQGSVKLIETRKLKDTTTTAKEELIYMTDSTIEDDFNARDIDRADNVIVEVAETGITDVMSAKDTTEETAEEFIERIESYDSTVEDTDVKPIEQATTVFGSNVDNEQVTEPLGVITDVCETENIVTENTDVKPSEKSITVDESSDDNEEQTDETMVPEDNDVNSVEGSITMDESNEESEEVVEIHDEEDVVTEITDVEHTERSITVDNHGTDETMKPVFMDVYNTIPVDEMNEQKLKDDSSQLDDDLMVILEPNESVNQDSTVEAVYNVFEEKKSEFTEAGDQVSECGVIEMMEIETNDLNTVNNTVEPLQENTLKTGREYIGASEMVHTTAEQSETDRTDLLQPVESLSTNQSHLDNNYNRSMQLLEDSIIRENLLELVEQVTSTGEESQVLQDDQLESDKEYIAEQSVAETSFSAENEHVILESTTEIGSSDSEIDATDIATDEVVSDELAPDDLLSQSDISFEEEEYDIPDYEHESFDRDDVSNYEQDLNAVHISDDSDGLEYRSDTGEYDGLYSRSDIGEPDGNGVYDENEETSITLGSEDNEDSEDKEGNEDSDHAGEISPRPEDQIESMEEVDENEDISAVETDVSGVQSLITSPSVTESRESIPAQNEAVDIEQVLKLSEQKFSELLYQVTGEGDISSFMEQPLISRDQLDELGISCWYNPDPRMKLTLARYCDKHDLGTNVLPLCYTLKKSKKDLTKDEIDEYTAIYKKYLFKFPMYNKDINIFDVENRQQLLQTEINYHKKSTDSEAERNLEMYNEYYNFGLL</sequence>
<evidence type="ECO:0000256" key="1">
    <source>
        <dbReference type="SAM" id="MobiDB-lite"/>
    </source>
</evidence>
<organism evidence="2 3">
    <name type="scientific">Mucor flavus</name>
    <dbReference type="NCBI Taxonomy" id="439312"/>
    <lineage>
        <taxon>Eukaryota</taxon>
        <taxon>Fungi</taxon>
        <taxon>Fungi incertae sedis</taxon>
        <taxon>Mucoromycota</taxon>
        <taxon>Mucoromycotina</taxon>
        <taxon>Mucoromycetes</taxon>
        <taxon>Mucorales</taxon>
        <taxon>Mucorineae</taxon>
        <taxon>Mucoraceae</taxon>
        <taxon>Mucor</taxon>
    </lineage>
</organism>
<feature type="compositionally biased region" description="Basic and acidic residues" evidence="1">
    <location>
        <begin position="1120"/>
        <end position="1135"/>
    </location>
</feature>
<dbReference type="Proteomes" id="UP001473302">
    <property type="component" value="Unassembled WGS sequence"/>
</dbReference>
<feature type="compositionally biased region" description="Acidic residues" evidence="1">
    <location>
        <begin position="1109"/>
        <end position="1119"/>
    </location>
</feature>
<feature type="region of interest" description="Disordered" evidence="1">
    <location>
        <begin position="692"/>
        <end position="729"/>
    </location>
</feature>
<feature type="region of interest" description="Disordered" evidence="1">
    <location>
        <begin position="454"/>
        <end position="474"/>
    </location>
</feature>
<feature type="region of interest" description="Disordered" evidence="1">
    <location>
        <begin position="1018"/>
        <end position="1176"/>
    </location>
</feature>
<feature type="compositionally biased region" description="Acidic residues" evidence="1">
    <location>
        <begin position="1136"/>
        <end position="1150"/>
    </location>
</feature>
<evidence type="ECO:0000313" key="2">
    <source>
        <dbReference type="EMBL" id="GAA5816894.1"/>
    </source>
</evidence>
<accession>A0ABP9ZCY0</accession>
<feature type="region of interest" description="Disordered" evidence="1">
    <location>
        <begin position="399"/>
        <end position="419"/>
    </location>
</feature>
<comment type="caution">
    <text evidence="2">The sequence shown here is derived from an EMBL/GenBank/DDBJ whole genome shotgun (WGS) entry which is preliminary data.</text>
</comment>
<protein>
    <recommendedName>
        <fullName evidence="4">Cleavage/polyadenylation specificity factor A subunit C-terminal domain-containing protein</fullName>
    </recommendedName>
</protein>
<keyword evidence="3" id="KW-1185">Reference proteome</keyword>
<feature type="compositionally biased region" description="Basic and acidic residues" evidence="1">
    <location>
        <begin position="399"/>
        <end position="412"/>
    </location>
</feature>
<feature type="compositionally biased region" description="Basic and acidic residues" evidence="1">
    <location>
        <begin position="694"/>
        <end position="704"/>
    </location>
</feature>